<dbReference type="InterPro" id="IPR056925">
    <property type="entry name" value="ParE-like"/>
</dbReference>
<accession>A0ABX4SVL5</accession>
<gene>
    <name evidence="2" type="ORF">PZBJ_06020</name>
</gene>
<dbReference type="EMBL" id="PJRT01000005">
    <property type="protein sequence ID" value="PLR26338.1"/>
    <property type="molecule type" value="Genomic_DNA"/>
</dbReference>
<evidence type="ECO:0000313" key="2">
    <source>
        <dbReference type="EMBL" id="PLR26338.1"/>
    </source>
</evidence>
<organism evidence="2 3">
    <name type="scientific">Pantoea endophytica</name>
    <dbReference type="NCBI Taxonomy" id="92488"/>
    <lineage>
        <taxon>Bacteria</taxon>
        <taxon>Pseudomonadati</taxon>
        <taxon>Pseudomonadota</taxon>
        <taxon>Gammaproteobacteria</taxon>
        <taxon>Enterobacterales</taxon>
        <taxon>Erwiniaceae</taxon>
        <taxon>Pantoea</taxon>
    </lineage>
</organism>
<evidence type="ECO:0000259" key="1">
    <source>
        <dbReference type="Pfam" id="PF24732"/>
    </source>
</evidence>
<proteinExistence type="predicted"/>
<feature type="domain" description="ParE-like toxin" evidence="1">
    <location>
        <begin position="9"/>
        <end position="66"/>
    </location>
</feature>
<dbReference type="RefSeq" id="WP_101761653.1">
    <property type="nucleotide sequence ID" value="NZ_PJRT01000005.1"/>
</dbReference>
<evidence type="ECO:0000313" key="3">
    <source>
        <dbReference type="Proteomes" id="UP000234296"/>
    </source>
</evidence>
<protein>
    <recommendedName>
        <fullName evidence="1">ParE-like toxin domain-containing protein</fullName>
    </recommendedName>
</protein>
<name>A0ABX4SVL5_9GAMM</name>
<keyword evidence="3" id="KW-1185">Reference proteome</keyword>
<comment type="caution">
    <text evidence="2">The sequence shown here is derived from an EMBL/GenBank/DDBJ whole genome shotgun (WGS) entry which is preliminary data.</text>
</comment>
<dbReference type="Pfam" id="PF24732">
    <property type="entry name" value="ParE_like"/>
    <property type="match status" value="1"/>
</dbReference>
<reference evidence="3" key="1">
    <citation type="submission" date="2017-12" db="EMBL/GenBank/DDBJ databases">
        <title>The genome sequence of Pantoea sp. 596.</title>
        <authorList>
            <person name="Gao J."/>
            <person name="Mao X."/>
            <person name="Sun J."/>
        </authorList>
    </citation>
    <scope>NUCLEOTIDE SEQUENCE [LARGE SCALE GENOMIC DNA]</scope>
    <source>
        <strain evidence="3">596</strain>
    </source>
</reference>
<dbReference type="Proteomes" id="UP000234296">
    <property type="component" value="Unassembled WGS sequence"/>
</dbReference>
<sequence length="68" mass="8164">MNKHKVPERVNIRARCLLRQWRLGQIKPRRTIRHGYLSICVTPSWRLLSKNGGRKWLLLSHADYDKEI</sequence>